<protein>
    <recommendedName>
        <fullName evidence="2">histidine kinase</fullName>
        <ecNumber evidence="2">2.7.13.3</ecNumber>
    </recommendedName>
</protein>
<dbReference type="InterPro" id="IPR003661">
    <property type="entry name" value="HisK_dim/P_dom"/>
</dbReference>
<dbReference type="RefSeq" id="WP_379704204.1">
    <property type="nucleotide sequence ID" value="NZ_JBHTAT010000001.1"/>
</dbReference>
<keyword evidence="3" id="KW-0597">Phosphoprotein</keyword>
<dbReference type="GeneID" id="96954245"/>
<keyword evidence="4" id="KW-0808">Transferase</keyword>
<accession>A0ABD5ZZY8</accession>
<dbReference type="InterPro" id="IPR036097">
    <property type="entry name" value="HisK_dim/P_sf"/>
</dbReference>
<dbReference type="PANTHER" id="PTHR43711">
    <property type="entry name" value="TWO-COMPONENT HISTIDINE KINASE"/>
    <property type="match status" value="1"/>
</dbReference>
<dbReference type="SUPFAM" id="SSF55874">
    <property type="entry name" value="ATPase domain of HSP90 chaperone/DNA topoisomerase II/histidine kinase"/>
    <property type="match status" value="1"/>
</dbReference>
<dbReference type="AlphaFoldDB" id="A0ABD5ZZY8"/>
<comment type="catalytic activity">
    <reaction evidence="1">
        <text>ATP + protein L-histidine = ADP + protein N-phospho-L-histidine.</text>
        <dbReference type="EC" id="2.7.13.3"/>
    </reaction>
</comment>
<dbReference type="Gene3D" id="1.10.287.130">
    <property type="match status" value="1"/>
</dbReference>
<dbReference type="SUPFAM" id="SSF47384">
    <property type="entry name" value="Homodimeric domain of signal transducing histidine kinase"/>
    <property type="match status" value="1"/>
</dbReference>
<evidence type="ECO:0000256" key="4">
    <source>
        <dbReference type="ARBA" id="ARBA00022679"/>
    </source>
</evidence>
<organism evidence="9 10">
    <name type="scientific">Haloplanus litoreus</name>
    <dbReference type="NCBI Taxonomy" id="767515"/>
    <lineage>
        <taxon>Archaea</taxon>
        <taxon>Methanobacteriati</taxon>
        <taxon>Methanobacteriota</taxon>
        <taxon>Stenosarchaea group</taxon>
        <taxon>Halobacteria</taxon>
        <taxon>Halobacteriales</taxon>
        <taxon>Haloferacaceae</taxon>
        <taxon>Haloplanus</taxon>
    </lineage>
</organism>
<evidence type="ECO:0000256" key="7">
    <source>
        <dbReference type="SAM" id="MobiDB-lite"/>
    </source>
</evidence>
<dbReference type="InterPro" id="IPR003594">
    <property type="entry name" value="HATPase_dom"/>
</dbReference>
<evidence type="ECO:0000256" key="5">
    <source>
        <dbReference type="ARBA" id="ARBA00022777"/>
    </source>
</evidence>
<evidence type="ECO:0000256" key="1">
    <source>
        <dbReference type="ARBA" id="ARBA00000085"/>
    </source>
</evidence>
<dbReference type="SMART" id="SM00387">
    <property type="entry name" value="HATPase_c"/>
    <property type="match status" value="1"/>
</dbReference>
<reference evidence="9 10" key="1">
    <citation type="journal article" date="2019" name="Int. J. Syst. Evol. Microbiol.">
        <title>The Global Catalogue of Microorganisms (GCM) 10K type strain sequencing project: providing services to taxonomists for standard genome sequencing and annotation.</title>
        <authorList>
            <consortium name="The Broad Institute Genomics Platform"/>
            <consortium name="The Broad Institute Genome Sequencing Center for Infectious Disease"/>
            <person name="Wu L."/>
            <person name="Ma J."/>
        </authorList>
    </citation>
    <scope>NUCLEOTIDE SEQUENCE [LARGE SCALE GENOMIC DNA]</scope>
    <source>
        <strain evidence="9 10">GX21</strain>
    </source>
</reference>
<feature type="region of interest" description="Disordered" evidence="7">
    <location>
        <begin position="237"/>
        <end position="291"/>
    </location>
</feature>
<gene>
    <name evidence="9" type="ORF">ACFQKE_11300</name>
</gene>
<dbReference type="GO" id="GO:0004673">
    <property type="term" value="F:protein histidine kinase activity"/>
    <property type="evidence" value="ECO:0007669"/>
    <property type="project" value="UniProtKB-EC"/>
</dbReference>
<evidence type="ECO:0000313" key="10">
    <source>
        <dbReference type="Proteomes" id="UP001596434"/>
    </source>
</evidence>
<dbReference type="InterPro" id="IPR050736">
    <property type="entry name" value="Sensor_HK_Regulatory"/>
</dbReference>
<feature type="domain" description="Histidine kinase" evidence="8">
    <location>
        <begin position="128"/>
        <end position="364"/>
    </location>
</feature>
<keyword evidence="6" id="KW-0902">Two-component regulatory system</keyword>
<dbReference type="InterPro" id="IPR005467">
    <property type="entry name" value="His_kinase_dom"/>
</dbReference>
<dbReference type="PROSITE" id="PS50109">
    <property type="entry name" value="HIS_KIN"/>
    <property type="match status" value="1"/>
</dbReference>
<proteinExistence type="predicted"/>
<keyword evidence="10" id="KW-1185">Reference proteome</keyword>
<dbReference type="PANTHER" id="PTHR43711:SF1">
    <property type="entry name" value="HISTIDINE KINASE 1"/>
    <property type="match status" value="1"/>
</dbReference>
<dbReference type="Gene3D" id="3.30.565.10">
    <property type="entry name" value="Histidine kinase-like ATPase, C-terminal domain"/>
    <property type="match status" value="1"/>
</dbReference>
<evidence type="ECO:0000256" key="2">
    <source>
        <dbReference type="ARBA" id="ARBA00012438"/>
    </source>
</evidence>
<dbReference type="EC" id="2.7.13.3" evidence="2"/>
<dbReference type="Proteomes" id="UP001596434">
    <property type="component" value="Unassembled WGS sequence"/>
</dbReference>
<dbReference type="CDD" id="cd00082">
    <property type="entry name" value="HisKA"/>
    <property type="match status" value="1"/>
</dbReference>
<dbReference type="EMBL" id="JBHTAT010000001">
    <property type="protein sequence ID" value="MFC7255869.1"/>
    <property type="molecule type" value="Genomic_DNA"/>
</dbReference>
<comment type="caution">
    <text evidence="9">The sequence shown here is derived from an EMBL/GenBank/DDBJ whole genome shotgun (WGS) entry which is preliminary data.</text>
</comment>
<evidence type="ECO:0000256" key="3">
    <source>
        <dbReference type="ARBA" id="ARBA00022553"/>
    </source>
</evidence>
<dbReference type="InterPro" id="IPR036890">
    <property type="entry name" value="HATPase_C_sf"/>
</dbReference>
<dbReference type="GO" id="GO:0000160">
    <property type="term" value="P:phosphorelay signal transduction system"/>
    <property type="evidence" value="ECO:0007669"/>
    <property type="project" value="UniProtKB-KW"/>
</dbReference>
<name>A0ABD5ZZY8_9EURY</name>
<dbReference type="CDD" id="cd00075">
    <property type="entry name" value="HATPase"/>
    <property type="match status" value="1"/>
</dbReference>
<dbReference type="Pfam" id="PF02518">
    <property type="entry name" value="HATPase_c"/>
    <property type="match status" value="1"/>
</dbReference>
<keyword evidence="5 9" id="KW-0418">Kinase</keyword>
<feature type="compositionally biased region" description="Basic and acidic residues" evidence="7">
    <location>
        <begin position="266"/>
        <end position="286"/>
    </location>
</feature>
<sequence>MTDENRMAIAFDDFPDPVIAYAVEGGEPRITALNDAFESVFDGFSSGMPVATLFEQFSVVNPTGTEEPVTHLSRGDSVGIYLDGVGVGGPFFARILSSGPDTGYVVFSDLNDCLDVVEAPAVDQVSSVISHDLRNPLDVAKAHLRAARETGDAEHFDTVANAHDRMEQIIRDVLTITRDRTAVEPSDDVSIETAASDAWESVDTERATLEVADTLPSVTADADRLRRVFENLFRNSVEHGSTGSRPQAGDSVEHGSTGSRPQAGDSVEHGSDAEDQAVKRDQESHSELGVNITVGTLEDGFYVADDGPGIPPEEQQRVFDPGYSTRDDGTGLGLAIVDRVVAAHGWELTLTTATNGGAQFEIRF</sequence>
<dbReference type="InterPro" id="IPR004358">
    <property type="entry name" value="Sig_transdc_His_kin-like_C"/>
</dbReference>
<evidence type="ECO:0000313" key="9">
    <source>
        <dbReference type="EMBL" id="MFC7255869.1"/>
    </source>
</evidence>
<dbReference type="PRINTS" id="PR00344">
    <property type="entry name" value="BCTRLSENSOR"/>
</dbReference>
<evidence type="ECO:0000259" key="8">
    <source>
        <dbReference type="PROSITE" id="PS50109"/>
    </source>
</evidence>
<evidence type="ECO:0000256" key="6">
    <source>
        <dbReference type="ARBA" id="ARBA00023012"/>
    </source>
</evidence>
<dbReference type="SMART" id="SM00388">
    <property type="entry name" value="HisKA"/>
    <property type="match status" value="1"/>
</dbReference>
<dbReference type="Pfam" id="PF00512">
    <property type="entry name" value="HisKA"/>
    <property type="match status" value="1"/>
</dbReference>